<feature type="domain" description="Periplasmic binding protein" evidence="3">
    <location>
        <begin position="38"/>
        <end position="294"/>
    </location>
</feature>
<evidence type="ECO:0000313" key="5">
    <source>
        <dbReference type="Proteomes" id="UP000287361"/>
    </source>
</evidence>
<dbReference type="InterPro" id="IPR025997">
    <property type="entry name" value="SBP_2_dom"/>
</dbReference>
<name>A0A401LAY6_9FIRM</name>
<feature type="signal peptide" evidence="2">
    <location>
        <begin position="1"/>
        <end position="19"/>
    </location>
</feature>
<keyword evidence="5" id="KW-1185">Reference proteome</keyword>
<evidence type="ECO:0000259" key="3">
    <source>
        <dbReference type="Pfam" id="PF13407"/>
    </source>
</evidence>
<dbReference type="PROSITE" id="PS51257">
    <property type="entry name" value="PROKAR_LIPOPROTEIN"/>
    <property type="match status" value="1"/>
</dbReference>
<evidence type="ECO:0000256" key="1">
    <source>
        <dbReference type="ARBA" id="ARBA00004196"/>
    </source>
</evidence>
<dbReference type="GeneID" id="86193380"/>
<dbReference type="Gene3D" id="3.40.50.2300">
    <property type="match status" value="2"/>
</dbReference>
<comment type="caution">
    <text evidence="4">The sequence shown here is derived from an EMBL/GenBank/DDBJ whole genome shotgun (WGS) entry which is preliminary data.</text>
</comment>
<feature type="chain" id="PRO_5039341182" evidence="2">
    <location>
        <begin position="20"/>
        <end position="326"/>
    </location>
</feature>
<accession>A0A401LAY6</accession>
<dbReference type="SUPFAM" id="SSF53822">
    <property type="entry name" value="Periplasmic binding protein-like I"/>
    <property type="match status" value="1"/>
</dbReference>
<dbReference type="InterPro" id="IPR028082">
    <property type="entry name" value="Peripla_BP_I"/>
</dbReference>
<dbReference type="GO" id="GO:0030288">
    <property type="term" value="C:outer membrane-bounded periplasmic space"/>
    <property type="evidence" value="ECO:0007669"/>
    <property type="project" value="TreeGrafter"/>
</dbReference>
<protein>
    <submittedName>
        <fullName evidence="4">Rhizopine-binding protein</fullName>
    </submittedName>
</protein>
<dbReference type="Pfam" id="PF13407">
    <property type="entry name" value="Peripla_BP_4"/>
    <property type="match status" value="1"/>
</dbReference>
<evidence type="ECO:0000256" key="2">
    <source>
        <dbReference type="SAM" id="SignalP"/>
    </source>
</evidence>
<dbReference type="GO" id="GO:0030246">
    <property type="term" value="F:carbohydrate binding"/>
    <property type="evidence" value="ECO:0007669"/>
    <property type="project" value="TreeGrafter"/>
</dbReference>
<proteinExistence type="predicted"/>
<organism evidence="4 5">
    <name type="scientific">Anaerotignum faecicola</name>
    <dbReference type="NCBI Taxonomy" id="2358141"/>
    <lineage>
        <taxon>Bacteria</taxon>
        <taxon>Bacillati</taxon>
        <taxon>Bacillota</taxon>
        <taxon>Clostridia</taxon>
        <taxon>Lachnospirales</taxon>
        <taxon>Anaerotignaceae</taxon>
        <taxon>Anaerotignum</taxon>
    </lineage>
</organism>
<dbReference type="RefSeq" id="WP_016407786.1">
    <property type="nucleotide sequence ID" value="NZ_DAVZTY010000068.1"/>
</dbReference>
<dbReference type="Proteomes" id="UP000287361">
    <property type="component" value="Unassembled WGS sequence"/>
</dbReference>
<dbReference type="OrthoDB" id="9814427at2"/>
<gene>
    <name evidence="4" type="ORF">KGMB03357_03840</name>
</gene>
<dbReference type="CDD" id="cd01536">
    <property type="entry name" value="PBP1_ABC_sugar_binding-like"/>
    <property type="match status" value="1"/>
</dbReference>
<reference evidence="4 5" key="1">
    <citation type="submission" date="2018-10" db="EMBL/GenBank/DDBJ databases">
        <title>Draft Genome Sequence of Anaerotignum sp. KCTC 15736.</title>
        <authorList>
            <person name="Choi S.H."/>
            <person name="Kim J.S."/>
            <person name="Kang S.W."/>
            <person name="Lee J.S."/>
            <person name="Park S.H."/>
        </authorList>
    </citation>
    <scope>NUCLEOTIDE SEQUENCE [LARGE SCALE GENOMIC DNA]</scope>
    <source>
        <strain evidence="4 5">KCTC 15736</strain>
    </source>
</reference>
<dbReference type="EMBL" id="BHVZ01000001">
    <property type="protein sequence ID" value="GCB28723.1"/>
    <property type="molecule type" value="Genomic_DNA"/>
</dbReference>
<dbReference type="AlphaFoldDB" id="A0A401LAY6"/>
<sequence length="326" mass="35080">MKKYLAAFMALAMAATALTGCGGGDSAGGDDSNKTYKVAYIARAQSDSFAAWLANEMVAAADKYDDIELKVFDGQADDAKENAAIENAIANGYDAIIVQPNNGEAQRPYVEKIVQAGLVAITTNSRIEGIEGASSVDADPYNQAQVNAELALTQVPENAKVVVLKGPSGNFHADQRRIAWQEVFFDQRPDVQIVGEDFANWNKDEAMALMEDWTTAHGKIDAVISMNDNMAAGALEVVKGNPTYKDMLVYGVDGTAEACLLIQDGSMTSTCLQSAIDLAALNLDTVHKLLTGEETQIDTDIEEVLITADNVDEYVEMYKKNGQITE</sequence>
<evidence type="ECO:0000313" key="4">
    <source>
        <dbReference type="EMBL" id="GCB28723.1"/>
    </source>
</evidence>
<dbReference type="InterPro" id="IPR050555">
    <property type="entry name" value="Bact_Solute-Bind_Prot2"/>
</dbReference>
<dbReference type="PANTHER" id="PTHR30036">
    <property type="entry name" value="D-XYLOSE-BINDING PERIPLASMIC PROTEIN"/>
    <property type="match status" value="1"/>
</dbReference>
<comment type="subcellular location">
    <subcellularLocation>
        <location evidence="1">Cell envelope</location>
    </subcellularLocation>
</comment>
<keyword evidence="2" id="KW-0732">Signal</keyword>